<evidence type="ECO:0000256" key="1">
    <source>
        <dbReference type="SAM" id="MobiDB-lite"/>
    </source>
</evidence>
<feature type="compositionally biased region" description="Basic and acidic residues" evidence="1">
    <location>
        <begin position="67"/>
        <end position="76"/>
    </location>
</feature>
<feature type="region of interest" description="Disordered" evidence="1">
    <location>
        <begin position="1"/>
        <end position="84"/>
    </location>
</feature>
<dbReference type="Proteomes" id="UP001066276">
    <property type="component" value="Chromosome 1_1"/>
</dbReference>
<evidence type="ECO:0000313" key="2">
    <source>
        <dbReference type="EMBL" id="KAJ1216799.1"/>
    </source>
</evidence>
<evidence type="ECO:0000313" key="3">
    <source>
        <dbReference type="Proteomes" id="UP001066276"/>
    </source>
</evidence>
<keyword evidence="3" id="KW-1185">Reference proteome</keyword>
<accession>A0AAV7WRW0</accession>
<organism evidence="2 3">
    <name type="scientific">Pleurodeles waltl</name>
    <name type="common">Iberian ribbed newt</name>
    <dbReference type="NCBI Taxonomy" id="8319"/>
    <lineage>
        <taxon>Eukaryota</taxon>
        <taxon>Metazoa</taxon>
        <taxon>Chordata</taxon>
        <taxon>Craniata</taxon>
        <taxon>Vertebrata</taxon>
        <taxon>Euteleostomi</taxon>
        <taxon>Amphibia</taxon>
        <taxon>Batrachia</taxon>
        <taxon>Caudata</taxon>
        <taxon>Salamandroidea</taxon>
        <taxon>Salamandridae</taxon>
        <taxon>Pleurodelinae</taxon>
        <taxon>Pleurodeles</taxon>
    </lineage>
</organism>
<dbReference type="AlphaFoldDB" id="A0AAV7WRW0"/>
<sequence>MYNAAIVTGDRAGRSGAGAEPAEEPHLISPPEGPETHVVGTDCQAEPPAPTWQGEALTRRIGPGGGSEERPEDRSSAARTGPWR</sequence>
<protein>
    <submittedName>
        <fullName evidence="2">Uncharacterized protein</fullName>
    </submittedName>
</protein>
<reference evidence="2" key="1">
    <citation type="journal article" date="2022" name="bioRxiv">
        <title>Sequencing and chromosome-scale assembly of the giantPleurodeles waltlgenome.</title>
        <authorList>
            <person name="Brown T."/>
            <person name="Elewa A."/>
            <person name="Iarovenko S."/>
            <person name="Subramanian E."/>
            <person name="Araus A.J."/>
            <person name="Petzold A."/>
            <person name="Susuki M."/>
            <person name="Suzuki K.-i.T."/>
            <person name="Hayashi T."/>
            <person name="Toyoda A."/>
            <person name="Oliveira C."/>
            <person name="Osipova E."/>
            <person name="Leigh N.D."/>
            <person name="Simon A."/>
            <person name="Yun M.H."/>
        </authorList>
    </citation>
    <scope>NUCLEOTIDE SEQUENCE</scope>
    <source>
        <strain evidence="2">20211129_DDA</strain>
        <tissue evidence="2">Liver</tissue>
    </source>
</reference>
<comment type="caution">
    <text evidence="2">The sequence shown here is derived from an EMBL/GenBank/DDBJ whole genome shotgun (WGS) entry which is preliminary data.</text>
</comment>
<proteinExistence type="predicted"/>
<gene>
    <name evidence="2" type="ORF">NDU88_004398</name>
</gene>
<name>A0AAV7WRW0_PLEWA</name>
<dbReference type="EMBL" id="JANPWB010000001">
    <property type="protein sequence ID" value="KAJ1216799.1"/>
    <property type="molecule type" value="Genomic_DNA"/>
</dbReference>